<dbReference type="PRINTS" id="PR00625">
    <property type="entry name" value="JDOMAIN"/>
</dbReference>
<keyword evidence="4" id="KW-1185">Reference proteome</keyword>
<dbReference type="SMART" id="SM00271">
    <property type="entry name" value="DnaJ"/>
    <property type="match status" value="1"/>
</dbReference>
<evidence type="ECO:0000313" key="3">
    <source>
        <dbReference type="EMBL" id="ODN42540.1"/>
    </source>
</evidence>
<proteinExistence type="predicted"/>
<dbReference type="Proteomes" id="UP000094329">
    <property type="component" value="Unassembled WGS sequence"/>
</dbReference>
<dbReference type="Pfam" id="PF00226">
    <property type="entry name" value="DnaJ"/>
    <property type="match status" value="1"/>
</dbReference>
<feature type="domain" description="J" evidence="2">
    <location>
        <begin position="96"/>
        <end position="158"/>
    </location>
</feature>
<comment type="caution">
    <text evidence="3">The sequence shown here is derived from an EMBL/GenBank/DDBJ whole genome shotgun (WGS) entry which is preliminary data.</text>
</comment>
<gene>
    <name evidence="3" type="ORF">BGC07_05860</name>
</gene>
<evidence type="ECO:0000313" key="4">
    <source>
        <dbReference type="Proteomes" id="UP000094329"/>
    </source>
</evidence>
<dbReference type="SUPFAM" id="SSF46565">
    <property type="entry name" value="Chaperone J-domain"/>
    <property type="match status" value="1"/>
</dbReference>
<dbReference type="PROSITE" id="PS50076">
    <property type="entry name" value="DNAJ_2"/>
    <property type="match status" value="1"/>
</dbReference>
<protein>
    <recommendedName>
        <fullName evidence="2">J domain-containing protein</fullName>
    </recommendedName>
</protein>
<organism evidence="3 4">
    <name type="scientific">Piscirickettsia litoralis</name>
    <dbReference type="NCBI Taxonomy" id="1891921"/>
    <lineage>
        <taxon>Bacteria</taxon>
        <taxon>Pseudomonadati</taxon>
        <taxon>Pseudomonadota</taxon>
        <taxon>Gammaproteobacteria</taxon>
        <taxon>Thiotrichales</taxon>
        <taxon>Piscirickettsiaceae</taxon>
        <taxon>Piscirickettsia</taxon>
    </lineage>
</organism>
<dbReference type="Gene3D" id="1.10.287.110">
    <property type="entry name" value="DnaJ domain"/>
    <property type="match status" value="1"/>
</dbReference>
<accession>A0ABX3A218</accession>
<dbReference type="InterPro" id="IPR001623">
    <property type="entry name" value="DnaJ_domain"/>
</dbReference>
<dbReference type="EMBL" id="MDTU01000001">
    <property type="protein sequence ID" value="ODN42540.1"/>
    <property type="molecule type" value="Genomic_DNA"/>
</dbReference>
<dbReference type="PANTHER" id="PTHR24074">
    <property type="entry name" value="CO-CHAPERONE PROTEIN DJLA"/>
    <property type="match status" value="1"/>
</dbReference>
<evidence type="ECO:0000256" key="1">
    <source>
        <dbReference type="ARBA" id="ARBA00023186"/>
    </source>
</evidence>
<dbReference type="CDD" id="cd06257">
    <property type="entry name" value="DnaJ"/>
    <property type="match status" value="1"/>
</dbReference>
<dbReference type="InterPro" id="IPR050817">
    <property type="entry name" value="DjlA_DnaK_co-chaperone"/>
</dbReference>
<sequence>MVLAPPSSSLEQLIHQLRPLLVKQLEWRQLTLQALCMSCYVSERGKKHRIARFRYISERLGYSSLEVHAVESLFAASAQGKSQQSCQKQAKRELSWAYRQLELLPGASMQEIKTAYRRLMSRYHPDKLMARGLGTLEIQQSTQKAQRIQKAYRQLVRS</sequence>
<reference evidence="3 4" key="1">
    <citation type="submission" date="2016-08" db="EMBL/GenBank/DDBJ databases">
        <title>Draft genome sequence of Candidatus Piscirickettsia litoralis, from seawater.</title>
        <authorList>
            <person name="Wan X."/>
            <person name="Lee A.J."/>
            <person name="Hou S."/>
            <person name="Donachie S.P."/>
        </authorList>
    </citation>
    <scope>NUCLEOTIDE SEQUENCE [LARGE SCALE GENOMIC DNA]</scope>
    <source>
        <strain evidence="3 4">Y2</strain>
    </source>
</reference>
<dbReference type="InterPro" id="IPR036869">
    <property type="entry name" value="J_dom_sf"/>
</dbReference>
<evidence type="ECO:0000259" key="2">
    <source>
        <dbReference type="PROSITE" id="PS50076"/>
    </source>
</evidence>
<keyword evidence="1" id="KW-0143">Chaperone</keyword>
<name>A0ABX3A218_9GAMM</name>